<gene>
    <name evidence="4" type="ORF">PAPYR_2155</name>
</gene>
<protein>
    <recommendedName>
        <fullName evidence="3">Phosducin domain-containing protein</fullName>
    </recommendedName>
</protein>
<comment type="similarity">
    <text evidence="1">Belongs to the phosducin family.</text>
</comment>
<keyword evidence="5" id="KW-1185">Reference proteome</keyword>
<evidence type="ECO:0000256" key="2">
    <source>
        <dbReference type="SAM" id="MobiDB-lite"/>
    </source>
</evidence>
<dbReference type="PANTHER" id="PTHR45809">
    <property type="entry name" value="VIRAL IAP-ASSOCIATED FACTOR HOMOLOG"/>
    <property type="match status" value="1"/>
</dbReference>
<evidence type="ECO:0000259" key="3">
    <source>
        <dbReference type="Pfam" id="PF02114"/>
    </source>
</evidence>
<reference evidence="4" key="1">
    <citation type="journal article" date="2022" name="bioRxiv">
        <title>Genomics of Preaxostyla Flagellates Illuminates Evolutionary Transitions and the Path Towards Mitochondrial Loss.</title>
        <authorList>
            <person name="Novak L.V.F."/>
            <person name="Treitli S.C."/>
            <person name="Pyrih J."/>
            <person name="Halakuc P."/>
            <person name="Pipaliya S.V."/>
            <person name="Vacek V."/>
            <person name="Brzon O."/>
            <person name="Soukal P."/>
            <person name="Eme L."/>
            <person name="Dacks J.B."/>
            <person name="Karnkowska A."/>
            <person name="Elias M."/>
            <person name="Hampl V."/>
        </authorList>
    </citation>
    <scope>NUCLEOTIDE SEQUENCE</scope>
    <source>
        <strain evidence="4">RCP-MX</strain>
    </source>
</reference>
<accession>A0ABQ8UQY2</accession>
<comment type="caution">
    <text evidence="4">The sequence shown here is derived from an EMBL/GenBank/DDBJ whole genome shotgun (WGS) entry which is preliminary data.</text>
</comment>
<evidence type="ECO:0000256" key="1">
    <source>
        <dbReference type="ARBA" id="ARBA00009686"/>
    </source>
</evidence>
<name>A0ABQ8UQY2_9EUKA</name>
<dbReference type="Gene3D" id="3.40.30.10">
    <property type="entry name" value="Glutaredoxin"/>
    <property type="match status" value="1"/>
</dbReference>
<feature type="compositionally biased region" description="Basic and acidic residues" evidence="2">
    <location>
        <begin position="45"/>
        <end position="78"/>
    </location>
</feature>
<dbReference type="EMBL" id="JAPMOS010000007">
    <property type="protein sequence ID" value="KAJ4461560.1"/>
    <property type="molecule type" value="Genomic_DNA"/>
</dbReference>
<dbReference type="Pfam" id="PF02114">
    <property type="entry name" value="Phosducin"/>
    <property type="match status" value="1"/>
</dbReference>
<feature type="region of interest" description="Disordered" evidence="2">
    <location>
        <begin position="45"/>
        <end position="97"/>
    </location>
</feature>
<dbReference type="Proteomes" id="UP001141327">
    <property type="component" value="Unassembled WGS sequence"/>
</dbReference>
<dbReference type="SUPFAM" id="SSF52833">
    <property type="entry name" value="Thioredoxin-like"/>
    <property type="match status" value="1"/>
</dbReference>
<dbReference type="InterPro" id="IPR051498">
    <property type="entry name" value="Phosducin-like_chap/apop_reg"/>
</dbReference>
<dbReference type="InterPro" id="IPR036249">
    <property type="entry name" value="Thioredoxin-like_sf"/>
</dbReference>
<organism evidence="4 5">
    <name type="scientific">Paratrimastix pyriformis</name>
    <dbReference type="NCBI Taxonomy" id="342808"/>
    <lineage>
        <taxon>Eukaryota</taxon>
        <taxon>Metamonada</taxon>
        <taxon>Preaxostyla</taxon>
        <taxon>Paratrimastigidae</taxon>
        <taxon>Paratrimastix</taxon>
    </lineage>
</organism>
<dbReference type="InterPro" id="IPR024253">
    <property type="entry name" value="Phosducin_thioredoxin-like_dom"/>
</dbReference>
<sequence>MDGINPARVMDGVLPVIDAGTHLRREDGKISTEWHDILVKKGIWRDDSHDDDRTPEERANAAQAKESEAARQARLDRRDEEDEEEQPGEDDEFCQDETEREILARLREIRMRDLKDFSGKAHFGDVIQISRPEWTAQINNAGEGIFVLVHLYADGILECDLMDQCLRVLARKVLPAAEDRAHPRPGRQRGLPRLALPTLLLYSNGAKIKEWVTARPFGGQNMTADGDVDGHDIKF</sequence>
<feature type="compositionally biased region" description="Acidic residues" evidence="2">
    <location>
        <begin position="79"/>
        <end position="97"/>
    </location>
</feature>
<feature type="domain" description="Phosducin" evidence="3">
    <location>
        <begin position="95"/>
        <end position="213"/>
    </location>
</feature>
<evidence type="ECO:0000313" key="4">
    <source>
        <dbReference type="EMBL" id="KAJ4461560.1"/>
    </source>
</evidence>
<dbReference type="PANTHER" id="PTHR45809:SF3">
    <property type="entry name" value="VIRAL IAP-ASSOCIATED FACTOR HOMOLOG"/>
    <property type="match status" value="1"/>
</dbReference>
<evidence type="ECO:0000313" key="5">
    <source>
        <dbReference type="Proteomes" id="UP001141327"/>
    </source>
</evidence>
<proteinExistence type="inferred from homology"/>